<feature type="region of interest" description="Disordered" evidence="1">
    <location>
        <begin position="18"/>
        <end position="44"/>
    </location>
</feature>
<evidence type="ECO:0000313" key="3">
    <source>
        <dbReference type="WBParaSite" id="L893_g36.t1"/>
    </source>
</evidence>
<dbReference type="AlphaFoldDB" id="A0A1I8A9F2"/>
<reference evidence="3" key="1">
    <citation type="submission" date="2016-11" db="UniProtKB">
        <authorList>
            <consortium name="WormBaseParasite"/>
        </authorList>
    </citation>
    <scope>IDENTIFICATION</scope>
</reference>
<evidence type="ECO:0000313" key="2">
    <source>
        <dbReference type="Proteomes" id="UP000095287"/>
    </source>
</evidence>
<keyword evidence="2" id="KW-1185">Reference proteome</keyword>
<feature type="compositionally biased region" description="Basic and acidic residues" evidence="1">
    <location>
        <begin position="34"/>
        <end position="44"/>
    </location>
</feature>
<evidence type="ECO:0000256" key="1">
    <source>
        <dbReference type="SAM" id="MobiDB-lite"/>
    </source>
</evidence>
<accession>A0A1I8A9F2</accession>
<dbReference type="WBParaSite" id="L893_g36.t1">
    <property type="protein sequence ID" value="L893_g36.t1"/>
    <property type="gene ID" value="L893_g36"/>
</dbReference>
<dbReference type="Proteomes" id="UP000095287">
    <property type="component" value="Unplaced"/>
</dbReference>
<proteinExistence type="predicted"/>
<organism evidence="2 3">
    <name type="scientific">Steinernema glaseri</name>
    <dbReference type="NCBI Taxonomy" id="37863"/>
    <lineage>
        <taxon>Eukaryota</taxon>
        <taxon>Metazoa</taxon>
        <taxon>Ecdysozoa</taxon>
        <taxon>Nematoda</taxon>
        <taxon>Chromadorea</taxon>
        <taxon>Rhabditida</taxon>
        <taxon>Tylenchina</taxon>
        <taxon>Panagrolaimomorpha</taxon>
        <taxon>Strongyloidoidea</taxon>
        <taxon>Steinernematidae</taxon>
        <taxon>Steinernema</taxon>
    </lineage>
</organism>
<name>A0A1I8A9F2_9BILA</name>
<protein>
    <submittedName>
        <fullName evidence="3">Uncharacterized protein</fullName>
    </submittedName>
</protein>
<sequence>MLQPYHNRCRCEIAADHPRQPNSCKWRRPSTRAQRADRSRNAERDRVSCAIHIVVSSFFKSVRTCESATMFELDEIFDIFLGTDGEFAKSENIL</sequence>